<reference evidence="2" key="1">
    <citation type="journal article" date="2015" name="Nature">
        <title>Complex archaea that bridge the gap between prokaryotes and eukaryotes.</title>
        <authorList>
            <person name="Spang A."/>
            <person name="Saw J.H."/>
            <person name="Jorgensen S.L."/>
            <person name="Zaremba-Niedzwiedzka K."/>
            <person name="Martijn J."/>
            <person name="Lind A.E."/>
            <person name="van Eijk R."/>
            <person name="Schleper C."/>
            <person name="Guy L."/>
            <person name="Ettema T.J."/>
        </authorList>
    </citation>
    <scope>NUCLEOTIDE SEQUENCE</scope>
</reference>
<organism evidence="2">
    <name type="scientific">marine sediment metagenome</name>
    <dbReference type="NCBI Taxonomy" id="412755"/>
    <lineage>
        <taxon>unclassified sequences</taxon>
        <taxon>metagenomes</taxon>
        <taxon>ecological metagenomes</taxon>
    </lineage>
</organism>
<keyword evidence="1" id="KW-0175">Coiled coil</keyword>
<dbReference type="EMBL" id="LAZR01011076">
    <property type="protein sequence ID" value="KKM63549.1"/>
    <property type="molecule type" value="Genomic_DNA"/>
</dbReference>
<name>A0A0F9J1M5_9ZZZZ</name>
<feature type="non-terminal residue" evidence="2">
    <location>
        <position position="1"/>
    </location>
</feature>
<proteinExistence type="predicted"/>
<gene>
    <name evidence="2" type="ORF">LCGC14_1510390</name>
</gene>
<comment type="caution">
    <text evidence="2">The sequence shown here is derived from an EMBL/GenBank/DDBJ whole genome shotgun (WGS) entry which is preliminary data.</text>
</comment>
<protein>
    <submittedName>
        <fullName evidence="2">Uncharacterized protein</fullName>
    </submittedName>
</protein>
<sequence length="143" mass="17102">EAGDTEKQIELLKLQIRDTEEQFRVWAKIKDHFLTNSSLLENKITIIEKHEKMKFQISDAREIIISIKYENKMNGSELESTKKIVELHKRTLEDYEEQANEYLNVEIFELLRKKKESHRKGVLQRCFPSANCLYYNCNYDNTQ</sequence>
<feature type="coiled-coil region" evidence="1">
    <location>
        <begin position="78"/>
        <end position="105"/>
    </location>
</feature>
<dbReference type="AlphaFoldDB" id="A0A0F9J1M5"/>
<evidence type="ECO:0000256" key="1">
    <source>
        <dbReference type="SAM" id="Coils"/>
    </source>
</evidence>
<accession>A0A0F9J1M5</accession>
<evidence type="ECO:0000313" key="2">
    <source>
        <dbReference type="EMBL" id="KKM63549.1"/>
    </source>
</evidence>